<feature type="chain" id="PRO_5042589692" evidence="1">
    <location>
        <begin position="20"/>
        <end position="57"/>
    </location>
</feature>
<evidence type="ECO:0000313" key="3">
    <source>
        <dbReference type="Proteomes" id="UP000293391"/>
    </source>
</evidence>
<keyword evidence="2" id="KW-0614">Plasmid</keyword>
<evidence type="ECO:0000256" key="1">
    <source>
        <dbReference type="SAM" id="SignalP"/>
    </source>
</evidence>
<organism evidence="2 3">
    <name type="scientific">Acinetobacter lwoffii</name>
    <dbReference type="NCBI Taxonomy" id="28090"/>
    <lineage>
        <taxon>Bacteria</taxon>
        <taxon>Pseudomonadati</taxon>
        <taxon>Pseudomonadota</taxon>
        <taxon>Gammaproteobacteria</taxon>
        <taxon>Moraxellales</taxon>
        <taxon>Moraxellaceae</taxon>
        <taxon>Acinetobacter</taxon>
    </lineage>
</organism>
<sequence length="57" mass="6106">MKLLTAFILSILIFNPAFAKGNKPCSGKKGGVKHCTSDQKFMCKDGSISGSKKKCLV</sequence>
<gene>
    <name evidence="2" type="ORF">EVX74_018040</name>
</gene>
<dbReference type="Proteomes" id="UP000293391">
    <property type="component" value="Plasmid pAL_065-4"/>
</dbReference>
<name>A0AAJ4P8L5_ACILW</name>
<dbReference type="AlphaFoldDB" id="A0AAJ4P8L5"/>
<feature type="signal peptide" evidence="1">
    <location>
        <begin position="1"/>
        <end position="19"/>
    </location>
</feature>
<dbReference type="RefSeq" id="WP_165353942.1">
    <property type="nucleotide sequence ID" value="NZ_CP078048.1"/>
</dbReference>
<protein>
    <submittedName>
        <fullName evidence="2">Uncharacterized protein</fullName>
    </submittedName>
</protein>
<reference evidence="2" key="2">
    <citation type="journal article" date="2019" name="Nat. Commun.">
        <title>Spatiotemporal dynamics of multidrug resistant bacteria on intensive care unit surfaces.</title>
        <authorList>
            <person name="D'Souza A.W."/>
            <person name="Potter R.F."/>
            <person name="Wallace M."/>
            <person name="Shupe A."/>
            <person name="Patel S."/>
            <person name="Sun X."/>
            <person name="Gul D."/>
            <person name="Kwon J.H."/>
            <person name="Andleeb S."/>
            <person name="Burnham C.D."/>
            <person name="Dantas G."/>
        </authorList>
    </citation>
    <scope>NUCLEOTIDE SEQUENCE</scope>
    <source>
        <strain evidence="2">AL_065</strain>
    </source>
</reference>
<reference evidence="2" key="1">
    <citation type="submission" date="2018-10" db="EMBL/GenBank/DDBJ databases">
        <authorList>
            <person name="D'Souza A.W."/>
            <person name="Potter R.F."/>
            <person name="Wallace M."/>
            <person name="Shupe A."/>
            <person name="Patel S."/>
            <person name="Sun S."/>
            <person name="Gul D."/>
            <person name="Kwon J.H."/>
            <person name="Andleeb S."/>
            <person name="Burnham C.-A.D."/>
            <person name="Dantas G."/>
        </authorList>
    </citation>
    <scope>NUCLEOTIDE SEQUENCE</scope>
    <source>
        <strain evidence="2">AL_065</strain>
        <plasmid evidence="2">pAL_065-4</plasmid>
    </source>
</reference>
<geneLocation type="plasmid" evidence="2 3">
    <name>pAL_065-4</name>
</geneLocation>
<accession>A0AAJ4P8L5</accession>
<dbReference type="EMBL" id="CP078048">
    <property type="protein sequence ID" value="QXR09382.1"/>
    <property type="molecule type" value="Genomic_DNA"/>
</dbReference>
<evidence type="ECO:0000313" key="2">
    <source>
        <dbReference type="EMBL" id="QXR09382.1"/>
    </source>
</evidence>
<keyword evidence="1" id="KW-0732">Signal</keyword>
<proteinExistence type="predicted"/>
<reference evidence="2" key="3">
    <citation type="submission" date="2021-06" db="EMBL/GenBank/DDBJ databases">
        <authorList>
            <person name="Diorio-Toth L."/>
        </authorList>
    </citation>
    <scope>NUCLEOTIDE SEQUENCE</scope>
    <source>
        <strain evidence="2">AL_065</strain>
        <plasmid evidence="2">pAL_065-4</plasmid>
    </source>
</reference>